<dbReference type="InterPro" id="IPR021109">
    <property type="entry name" value="Peptidase_aspartic_dom_sf"/>
</dbReference>
<keyword evidence="2 6" id="KW-0645">Protease</keyword>
<dbReference type="CDD" id="cd06097">
    <property type="entry name" value="Aspergillopepsin_like"/>
    <property type="match status" value="1"/>
</dbReference>
<evidence type="ECO:0000256" key="1">
    <source>
        <dbReference type="ARBA" id="ARBA00007447"/>
    </source>
</evidence>
<name>A0AAE0MWB2_9PEZI</name>
<gene>
    <name evidence="9" type="ORF">B0H65DRAFT_19621</name>
</gene>
<keyword evidence="7" id="KW-0732">Signal</keyword>
<dbReference type="PROSITE" id="PS51767">
    <property type="entry name" value="PEPTIDASE_A1"/>
    <property type="match status" value="1"/>
</dbReference>
<keyword evidence="4 6" id="KW-0378">Hydrolase</keyword>
<evidence type="ECO:0000256" key="3">
    <source>
        <dbReference type="ARBA" id="ARBA00022750"/>
    </source>
</evidence>
<feature type="active site" evidence="5">
    <location>
        <position position="343"/>
    </location>
</feature>
<dbReference type="FunFam" id="2.40.70.10:FF:000026">
    <property type="entry name" value="Endothiapepsin"/>
    <property type="match status" value="1"/>
</dbReference>
<evidence type="ECO:0000256" key="6">
    <source>
        <dbReference type="RuleBase" id="RU000454"/>
    </source>
</evidence>
<dbReference type="GO" id="GO:0004190">
    <property type="term" value="F:aspartic-type endopeptidase activity"/>
    <property type="evidence" value="ECO:0007669"/>
    <property type="project" value="UniProtKB-KW"/>
</dbReference>
<proteinExistence type="inferred from homology"/>
<dbReference type="PRINTS" id="PR00792">
    <property type="entry name" value="PEPSIN"/>
</dbReference>
<dbReference type="PANTHER" id="PTHR47966:SF2">
    <property type="entry name" value="ASPERGILLOPEPSIN-1-RELATED"/>
    <property type="match status" value="1"/>
</dbReference>
<evidence type="ECO:0000259" key="8">
    <source>
        <dbReference type="PROSITE" id="PS51767"/>
    </source>
</evidence>
<dbReference type="Proteomes" id="UP001278500">
    <property type="component" value="Unassembled WGS sequence"/>
</dbReference>
<dbReference type="FunFam" id="2.40.70.10:FF:000024">
    <property type="entry name" value="Endothiapepsin"/>
    <property type="match status" value="1"/>
</dbReference>
<evidence type="ECO:0000256" key="2">
    <source>
        <dbReference type="ARBA" id="ARBA00022670"/>
    </source>
</evidence>
<dbReference type="RefSeq" id="XP_062686014.1">
    <property type="nucleotide sequence ID" value="XM_062821720.1"/>
</dbReference>
<organism evidence="9 10">
    <name type="scientific">Neurospora tetraspora</name>
    <dbReference type="NCBI Taxonomy" id="94610"/>
    <lineage>
        <taxon>Eukaryota</taxon>
        <taxon>Fungi</taxon>
        <taxon>Dikarya</taxon>
        <taxon>Ascomycota</taxon>
        <taxon>Pezizomycotina</taxon>
        <taxon>Sordariomycetes</taxon>
        <taxon>Sordariomycetidae</taxon>
        <taxon>Sordariales</taxon>
        <taxon>Sordariaceae</taxon>
        <taxon>Neurospora</taxon>
    </lineage>
</organism>
<evidence type="ECO:0000256" key="5">
    <source>
        <dbReference type="PIRSR" id="PIRSR601461-1"/>
    </source>
</evidence>
<keyword evidence="10" id="KW-1185">Reference proteome</keyword>
<accession>A0AAE0MWB2</accession>
<protein>
    <submittedName>
        <fullName evidence="9">Aspartic peptidase domain-containing protein</fullName>
    </submittedName>
</protein>
<dbReference type="GeneID" id="87858874"/>
<reference evidence="9" key="1">
    <citation type="journal article" date="2023" name="Mol. Phylogenet. Evol.">
        <title>Genome-scale phylogeny and comparative genomics of the fungal order Sordariales.</title>
        <authorList>
            <person name="Hensen N."/>
            <person name="Bonometti L."/>
            <person name="Westerberg I."/>
            <person name="Brannstrom I.O."/>
            <person name="Guillou S."/>
            <person name="Cros-Aarteil S."/>
            <person name="Calhoun S."/>
            <person name="Haridas S."/>
            <person name="Kuo A."/>
            <person name="Mondo S."/>
            <person name="Pangilinan J."/>
            <person name="Riley R."/>
            <person name="LaButti K."/>
            <person name="Andreopoulos B."/>
            <person name="Lipzen A."/>
            <person name="Chen C."/>
            <person name="Yan M."/>
            <person name="Daum C."/>
            <person name="Ng V."/>
            <person name="Clum A."/>
            <person name="Steindorff A."/>
            <person name="Ohm R.A."/>
            <person name="Martin F."/>
            <person name="Silar P."/>
            <person name="Natvig D.O."/>
            <person name="Lalanne C."/>
            <person name="Gautier V."/>
            <person name="Ament-Velasquez S.L."/>
            <person name="Kruys A."/>
            <person name="Hutchinson M.I."/>
            <person name="Powell A.J."/>
            <person name="Barry K."/>
            <person name="Miller A.N."/>
            <person name="Grigoriev I.V."/>
            <person name="Debuchy R."/>
            <person name="Gladieux P."/>
            <person name="Hiltunen Thoren M."/>
            <person name="Johannesson H."/>
        </authorList>
    </citation>
    <scope>NUCLEOTIDE SEQUENCE</scope>
    <source>
        <strain evidence="9">CBS 560.94</strain>
    </source>
</reference>
<feature type="chain" id="PRO_5042199204" evidence="7">
    <location>
        <begin position="23"/>
        <end position="505"/>
    </location>
</feature>
<dbReference type="InterPro" id="IPR034163">
    <property type="entry name" value="Aspergillopepsin-like_cat_dom"/>
</dbReference>
<feature type="domain" description="Peptidase A1" evidence="8">
    <location>
        <begin position="131"/>
        <end position="464"/>
    </location>
</feature>
<reference evidence="9" key="2">
    <citation type="submission" date="2023-06" db="EMBL/GenBank/DDBJ databases">
        <authorList>
            <consortium name="Lawrence Berkeley National Laboratory"/>
            <person name="Haridas S."/>
            <person name="Hensen N."/>
            <person name="Bonometti L."/>
            <person name="Westerberg I."/>
            <person name="Brannstrom I.O."/>
            <person name="Guillou S."/>
            <person name="Cros-Aarteil S."/>
            <person name="Calhoun S."/>
            <person name="Kuo A."/>
            <person name="Mondo S."/>
            <person name="Pangilinan J."/>
            <person name="Riley R."/>
            <person name="Labutti K."/>
            <person name="Andreopoulos B."/>
            <person name="Lipzen A."/>
            <person name="Chen C."/>
            <person name="Yanf M."/>
            <person name="Daum C."/>
            <person name="Ng V."/>
            <person name="Clum A."/>
            <person name="Steindorff A."/>
            <person name="Ohm R."/>
            <person name="Martin F."/>
            <person name="Silar P."/>
            <person name="Natvig D."/>
            <person name="Lalanne C."/>
            <person name="Gautier V."/>
            <person name="Ament-Velasquez S.L."/>
            <person name="Kruys A."/>
            <person name="Hutchinson M.I."/>
            <person name="Powell A.J."/>
            <person name="Barry K."/>
            <person name="Miller A.N."/>
            <person name="Grigoriev I.V."/>
            <person name="Debuchy R."/>
            <person name="Gladieux P."/>
            <person name="Thoren M.H."/>
            <person name="Johannesson H."/>
        </authorList>
    </citation>
    <scope>NUCLEOTIDE SEQUENCE</scope>
    <source>
        <strain evidence="9">CBS 560.94</strain>
    </source>
</reference>
<sequence length="505" mass="54720">MKFPIVAAYAASVLSTAGLVAGDPNVIQVRAEDLQVRKHGGHSFKISQIFNHKYQHKVKGKGIRDVAKVYQKFNMEFPDHLRQALIRVFGDLGLKVPGNINALNNGLFGPSETVGNQGEVVSTPVQFDVQYLAPVQIGTPPQTVNMNFDTGSSDLWVFSSDTPAKQRNGQKIYNMTESTTAGRVDGHVWRISYGDGSSSSGNVYTDKVSIGGVEVEKQAVEVATHVSNSFTNDAASSGLVGLAFDSINQVSPRKQKTFFGNAIEDLAMPLFSANLNKAEPGNYNFGFLDTTEFVGPISFVDVDSSKGFWQFEATGFTLPASNCTESNNKTGVFQSVPHTGIADTGTTLLMLPQPIVDAYYTQIAKARSDNNYGGYVFPCNADLPDLILHIGSYQARLTGDLIKYAPADTDDFATAKWCYGGLQSSQGFPFAIYGDIFFKSQFVVFQGGELDKNDWSKGAKLGFAAKPGTELPKETKVAQDILPINNVTSILSRRRTGGASSRRTD</sequence>
<dbReference type="PANTHER" id="PTHR47966">
    <property type="entry name" value="BETA-SITE APP-CLEAVING ENZYME, ISOFORM A-RELATED"/>
    <property type="match status" value="1"/>
</dbReference>
<dbReference type="AlphaFoldDB" id="A0AAE0MWB2"/>
<comment type="similarity">
    <text evidence="1 6">Belongs to the peptidase A1 family.</text>
</comment>
<feature type="active site" evidence="5">
    <location>
        <position position="149"/>
    </location>
</feature>
<dbReference type="GO" id="GO:0006508">
    <property type="term" value="P:proteolysis"/>
    <property type="evidence" value="ECO:0007669"/>
    <property type="project" value="UniProtKB-KW"/>
</dbReference>
<evidence type="ECO:0000256" key="7">
    <source>
        <dbReference type="SAM" id="SignalP"/>
    </source>
</evidence>
<dbReference type="InterPro" id="IPR001969">
    <property type="entry name" value="Aspartic_peptidase_AS"/>
</dbReference>
<dbReference type="PROSITE" id="PS00141">
    <property type="entry name" value="ASP_PROTEASE"/>
    <property type="match status" value="1"/>
</dbReference>
<feature type="signal peptide" evidence="7">
    <location>
        <begin position="1"/>
        <end position="22"/>
    </location>
</feature>
<dbReference type="EMBL" id="JAUEPP010000001">
    <property type="protein sequence ID" value="KAK3354636.1"/>
    <property type="molecule type" value="Genomic_DNA"/>
</dbReference>
<dbReference type="InterPro" id="IPR033121">
    <property type="entry name" value="PEPTIDASE_A1"/>
</dbReference>
<comment type="caution">
    <text evidence="9">The sequence shown here is derived from an EMBL/GenBank/DDBJ whole genome shotgun (WGS) entry which is preliminary data.</text>
</comment>
<dbReference type="SUPFAM" id="SSF50630">
    <property type="entry name" value="Acid proteases"/>
    <property type="match status" value="1"/>
</dbReference>
<evidence type="ECO:0000256" key="4">
    <source>
        <dbReference type="ARBA" id="ARBA00022801"/>
    </source>
</evidence>
<evidence type="ECO:0000313" key="10">
    <source>
        <dbReference type="Proteomes" id="UP001278500"/>
    </source>
</evidence>
<dbReference type="Gene3D" id="2.40.70.10">
    <property type="entry name" value="Acid Proteases"/>
    <property type="match status" value="2"/>
</dbReference>
<evidence type="ECO:0000313" key="9">
    <source>
        <dbReference type="EMBL" id="KAK3354636.1"/>
    </source>
</evidence>
<keyword evidence="3 6" id="KW-0064">Aspartyl protease</keyword>
<dbReference type="InterPro" id="IPR001461">
    <property type="entry name" value="Aspartic_peptidase_A1"/>
</dbReference>
<dbReference type="Pfam" id="PF00026">
    <property type="entry name" value="Asp"/>
    <property type="match status" value="1"/>
</dbReference>